<dbReference type="OrthoDB" id="442352at2759"/>
<evidence type="ECO:0000256" key="3">
    <source>
        <dbReference type="ARBA" id="ARBA00022692"/>
    </source>
</evidence>
<sequence length="617" mass="67358">MPVQPLEDGSDRSIDARSIVSLIVFFICNALVIYPIRIPFPLFISRGCDTLQKNISFEIPCEREPRRSSSSASSTIRSTEATQDPTNDVNIATQKPTPVPCARRCQCKRFYFPLDLRTVPVIGVLLLLASTCIPPEVVRRGIVGSGGVRPYDIMTLFTCFAYISISLDCTGLFRYLAFLIASKSTSHGGGRTLYNSFYLFFSIIGLFFGNDPLILSGTPFLAYFTQHSSIDPPTSFLFTHFQVSNLVSAFLVSSNLTNLVLTSPFGISFLSYSAWMALPTVASVVILYPLLRWSIFKKKGLIPATIYPPEINPRSALIDPFGAIFSSTIFITTVVVLIGLSAGHLLEGGTEGVWTVTVPAAGLVLIRDLIKDGMNAKELKKSKALLESNDAQATTQDEKTANSSDHHVSDPQGTSNGIGGPQGEKVKSKHTKLIPFRPLSPFTDNFPNTSLVISRLPLALLPFAFSFFILVEGLQHTGWIRVFGNWWGAWEEVGGIAGSVWLMGVLSVIGCNIFGTNIGATILLARVLQHWSTTHQEVSNRSLYGAIFALAVGSNFGAYSFVFSASLAGLLWRSILAQKGIPVSYREFVRWNTIPVVVTMIVGCLVVAGEVCVMYKT</sequence>
<feature type="compositionally biased region" description="Basic and acidic residues" evidence="6">
    <location>
        <begin position="396"/>
        <end position="409"/>
    </location>
</feature>
<reference evidence="8" key="3">
    <citation type="submission" date="2014-01" db="EMBL/GenBank/DDBJ databases">
        <title>Evolution of pathogenesis and genome organization in the Tremellales.</title>
        <authorList>
            <person name="Cuomo C."/>
            <person name="Litvintseva A."/>
            <person name="Heitman J."/>
            <person name="Chen Y."/>
            <person name="Sun S."/>
            <person name="Springer D."/>
            <person name="Dromer F."/>
            <person name="Young S."/>
            <person name="Zeng Q."/>
            <person name="Chapman S."/>
            <person name="Gujja S."/>
            <person name="Saif S."/>
            <person name="Birren B."/>
        </authorList>
    </citation>
    <scope>NUCLEOTIDE SEQUENCE</scope>
    <source>
        <strain evidence="8">CBS 10118</strain>
    </source>
</reference>
<dbReference type="Proteomes" id="UP000092730">
    <property type="component" value="Chromosome 3"/>
</dbReference>
<keyword evidence="4 7" id="KW-1133">Transmembrane helix</keyword>
<feature type="compositionally biased region" description="Polar residues" evidence="6">
    <location>
        <begin position="82"/>
        <end position="93"/>
    </location>
</feature>
<evidence type="ECO:0000256" key="6">
    <source>
        <dbReference type="SAM" id="MobiDB-lite"/>
    </source>
</evidence>
<keyword evidence="10" id="KW-1185">Reference proteome</keyword>
<feature type="transmembrane region" description="Helical" evidence="7">
    <location>
        <begin position="269"/>
        <end position="291"/>
    </location>
</feature>
<feature type="transmembrane region" description="Helical" evidence="7">
    <location>
        <begin position="352"/>
        <end position="370"/>
    </location>
</feature>
<dbReference type="RefSeq" id="XP_019043042.1">
    <property type="nucleotide sequence ID" value="XM_019195329.1"/>
</dbReference>
<evidence type="ECO:0000256" key="1">
    <source>
        <dbReference type="ARBA" id="ARBA00004651"/>
    </source>
</evidence>
<dbReference type="Pfam" id="PF02040">
    <property type="entry name" value="ArsB"/>
    <property type="match status" value="2"/>
</dbReference>
<feature type="transmembrane region" description="Helical" evidence="7">
    <location>
        <begin position="192"/>
        <end position="209"/>
    </location>
</feature>
<evidence type="ECO:0008006" key="11">
    <source>
        <dbReference type="Google" id="ProtNLM"/>
    </source>
</evidence>
<feature type="region of interest" description="Disordered" evidence="6">
    <location>
        <begin position="62"/>
        <end position="93"/>
    </location>
</feature>
<feature type="transmembrane region" description="Helical" evidence="7">
    <location>
        <begin position="153"/>
        <end position="180"/>
    </location>
</feature>
<evidence type="ECO:0000256" key="2">
    <source>
        <dbReference type="ARBA" id="ARBA00022475"/>
    </source>
</evidence>
<reference evidence="9" key="4">
    <citation type="submission" date="2024-02" db="EMBL/GenBank/DDBJ databases">
        <title>Comparative genomics of Cryptococcus and Kwoniella reveals pathogenesis evolution and contrasting modes of karyotype evolution via chromosome fusion or intercentromeric recombination.</title>
        <authorList>
            <person name="Coelho M.A."/>
            <person name="David-Palma M."/>
            <person name="Shea T."/>
            <person name="Bowers K."/>
            <person name="McGinley-Smith S."/>
            <person name="Mohammad A.W."/>
            <person name="Gnirke A."/>
            <person name="Yurkov A.M."/>
            <person name="Nowrousian M."/>
            <person name="Sun S."/>
            <person name="Cuomo C.A."/>
            <person name="Heitman J."/>
        </authorList>
    </citation>
    <scope>NUCLEOTIDE SEQUENCE</scope>
    <source>
        <strain evidence="9">CBS 10118</strain>
    </source>
</reference>
<dbReference type="AlphaFoldDB" id="A0A1B9FT78"/>
<reference evidence="9" key="2">
    <citation type="submission" date="2013-07" db="EMBL/GenBank/DDBJ databases">
        <authorList>
            <consortium name="The Broad Institute Genome Sequencing Platform"/>
            <person name="Cuomo C."/>
            <person name="Litvintseva A."/>
            <person name="Chen Y."/>
            <person name="Heitman J."/>
            <person name="Sun S."/>
            <person name="Springer D."/>
            <person name="Dromer F."/>
            <person name="Young S.K."/>
            <person name="Zeng Q."/>
            <person name="Gargeya S."/>
            <person name="Fitzgerald M."/>
            <person name="Abouelleil A."/>
            <person name="Alvarado L."/>
            <person name="Berlin A.M."/>
            <person name="Chapman S.B."/>
            <person name="Dewar J."/>
            <person name="Goldberg J."/>
            <person name="Griggs A."/>
            <person name="Gujja S."/>
            <person name="Hansen M."/>
            <person name="Howarth C."/>
            <person name="Imamovic A."/>
            <person name="Larimer J."/>
            <person name="McCowan C."/>
            <person name="Murphy C."/>
            <person name="Pearson M."/>
            <person name="Priest M."/>
            <person name="Roberts A."/>
            <person name="Saif S."/>
            <person name="Shea T."/>
            <person name="Sykes S."/>
            <person name="Wortman J."/>
            <person name="Nusbaum C."/>
            <person name="Birren B."/>
        </authorList>
    </citation>
    <scope>NUCLEOTIDE SEQUENCE</scope>
    <source>
        <strain evidence="9">CBS 10118</strain>
    </source>
</reference>
<feature type="transmembrane region" description="Helical" evidence="7">
    <location>
        <begin position="114"/>
        <end position="133"/>
    </location>
</feature>
<keyword evidence="3 7" id="KW-0812">Transmembrane</keyword>
<feature type="region of interest" description="Disordered" evidence="6">
    <location>
        <begin position="389"/>
        <end position="425"/>
    </location>
</feature>
<feature type="transmembrane region" description="Helical" evidence="7">
    <location>
        <begin position="546"/>
        <end position="572"/>
    </location>
</feature>
<dbReference type="VEuPathDB" id="FungiDB:I302_08753"/>
<evidence type="ECO:0000256" key="7">
    <source>
        <dbReference type="SAM" id="Phobius"/>
    </source>
</evidence>
<name>A0A1B9FT78_9TREE</name>
<feature type="transmembrane region" description="Helical" evidence="7">
    <location>
        <begin position="500"/>
        <end position="525"/>
    </location>
</feature>
<feature type="transmembrane region" description="Helical" evidence="7">
    <location>
        <begin position="592"/>
        <end position="615"/>
    </location>
</feature>
<dbReference type="PANTHER" id="PTHR43302:SF5">
    <property type="entry name" value="TRANSPORTER ARSB-RELATED"/>
    <property type="match status" value="1"/>
</dbReference>
<dbReference type="PANTHER" id="PTHR43302">
    <property type="entry name" value="TRANSPORTER ARSB-RELATED"/>
    <property type="match status" value="1"/>
</dbReference>
<keyword evidence="5 7" id="KW-0472">Membrane</keyword>
<protein>
    <recommendedName>
        <fullName evidence="11">Citrate transporter-like domain-containing protein</fullName>
    </recommendedName>
</protein>
<dbReference type="EMBL" id="KI894026">
    <property type="protein sequence ID" value="OCF21972.1"/>
    <property type="molecule type" value="Genomic_DNA"/>
</dbReference>
<feature type="transmembrane region" description="Helical" evidence="7">
    <location>
        <begin position="16"/>
        <end position="36"/>
    </location>
</feature>
<feature type="transmembrane region" description="Helical" evidence="7">
    <location>
        <begin position="321"/>
        <end position="346"/>
    </location>
</feature>
<accession>A0A1B9FT78</accession>
<evidence type="ECO:0000313" key="9">
    <source>
        <dbReference type="EMBL" id="WVW83450.1"/>
    </source>
</evidence>
<dbReference type="EMBL" id="CP144543">
    <property type="protein sequence ID" value="WVW83450.1"/>
    <property type="molecule type" value="Genomic_DNA"/>
</dbReference>
<dbReference type="KEGG" id="kbi:30213152"/>
<feature type="compositionally biased region" description="Low complexity" evidence="6">
    <location>
        <begin position="68"/>
        <end position="81"/>
    </location>
</feature>
<feature type="transmembrane region" description="Helical" evidence="7">
    <location>
        <begin position="458"/>
        <end position="480"/>
    </location>
</feature>
<evidence type="ECO:0000256" key="4">
    <source>
        <dbReference type="ARBA" id="ARBA00022989"/>
    </source>
</evidence>
<evidence type="ECO:0000256" key="5">
    <source>
        <dbReference type="ARBA" id="ARBA00023136"/>
    </source>
</evidence>
<dbReference type="GeneID" id="30213152"/>
<evidence type="ECO:0000313" key="10">
    <source>
        <dbReference type="Proteomes" id="UP000092730"/>
    </source>
</evidence>
<dbReference type="InterPro" id="IPR000802">
    <property type="entry name" value="Arsenical_pump_ArsB"/>
</dbReference>
<keyword evidence="2" id="KW-1003">Cell membrane</keyword>
<proteinExistence type="predicted"/>
<evidence type="ECO:0000313" key="8">
    <source>
        <dbReference type="EMBL" id="OCF21972.1"/>
    </source>
</evidence>
<dbReference type="GO" id="GO:0015105">
    <property type="term" value="F:arsenite transmembrane transporter activity"/>
    <property type="evidence" value="ECO:0007669"/>
    <property type="project" value="InterPro"/>
</dbReference>
<dbReference type="STRING" id="1296100.A0A1B9FT78"/>
<organism evidence="8">
    <name type="scientific">Kwoniella bestiolae CBS 10118</name>
    <dbReference type="NCBI Taxonomy" id="1296100"/>
    <lineage>
        <taxon>Eukaryota</taxon>
        <taxon>Fungi</taxon>
        <taxon>Dikarya</taxon>
        <taxon>Basidiomycota</taxon>
        <taxon>Agaricomycotina</taxon>
        <taxon>Tremellomycetes</taxon>
        <taxon>Tremellales</taxon>
        <taxon>Cryptococcaceae</taxon>
        <taxon>Kwoniella</taxon>
    </lineage>
</organism>
<reference evidence="8" key="1">
    <citation type="submission" date="2013-07" db="EMBL/GenBank/DDBJ databases">
        <title>The Genome Sequence of Cryptococcus bestiolae CBS10118.</title>
        <authorList>
            <consortium name="The Broad Institute Genome Sequencing Platform"/>
            <person name="Cuomo C."/>
            <person name="Litvintseva A."/>
            <person name="Chen Y."/>
            <person name="Heitman J."/>
            <person name="Sun S."/>
            <person name="Springer D."/>
            <person name="Dromer F."/>
            <person name="Young S.K."/>
            <person name="Zeng Q."/>
            <person name="Gargeya S."/>
            <person name="Fitzgerald M."/>
            <person name="Abouelleil A."/>
            <person name="Alvarado L."/>
            <person name="Berlin A.M."/>
            <person name="Chapman S.B."/>
            <person name="Dewar J."/>
            <person name="Goldberg J."/>
            <person name="Griggs A."/>
            <person name="Gujja S."/>
            <person name="Hansen M."/>
            <person name="Howarth C."/>
            <person name="Imamovic A."/>
            <person name="Larimer J."/>
            <person name="McCowan C."/>
            <person name="Murphy C."/>
            <person name="Pearson M."/>
            <person name="Priest M."/>
            <person name="Roberts A."/>
            <person name="Saif S."/>
            <person name="Shea T."/>
            <person name="Sykes S."/>
            <person name="Wortman J."/>
            <person name="Nusbaum C."/>
            <person name="Birren B."/>
        </authorList>
    </citation>
    <scope>NUCLEOTIDE SEQUENCE [LARGE SCALE GENOMIC DNA]</scope>
    <source>
        <strain evidence="8">CBS 10118</strain>
    </source>
</reference>
<gene>
    <name evidence="8" type="ORF">I302_08753</name>
    <name evidence="9" type="ORF">I302_105471</name>
</gene>
<dbReference type="GO" id="GO:0005886">
    <property type="term" value="C:plasma membrane"/>
    <property type="evidence" value="ECO:0007669"/>
    <property type="project" value="UniProtKB-SubCell"/>
</dbReference>
<comment type="subcellular location">
    <subcellularLocation>
        <location evidence="1">Cell membrane</location>
        <topology evidence="1">Multi-pass membrane protein</topology>
    </subcellularLocation>
</comment>